<dbReference type="GO" id="GO:0008287">
    <property type="term" value="C:protein serine/threonine phosphatase complex"/>
    <property type="evidence" value="ECO:0007669"/>
    <property type="project" value="TreeGrafter"/>
</dbReference>
<accession>A0A2C9KG81</accession>
<dbReference type="VEuPathDB" id="VectorBase:BGLB019188"/>
<dbReference type="PANTHER" id="PTHR21467:SF0">
    <property type="entry name" value="SERINE_THREONINE-PROTEIN PHOSPHATASE 4 REGULATORY SUBUNIT 4"/>
    <property type="match status" value="1"/>
</dbReference>
<dbReference type="SUPFAM" id="SSF48371">
    <property type="entry name" value="ARM repeat"/>
    <property type="match status" value="1"/>
</dbReference>
<dbReference type="InterPro" id="IPR039918">
    <property type="entry name" value="PPP4R4"/>
</dbReference>
<gene>
    <name evidence="3" type="primary">106056868</name>
</gene>
<feature type="region of interest" description="Disordered" evidence="2">
    <location>
        <begin position="1077"/>
        <end position="1202"/>
    </location>
</feature>
<feature type="compositionally biased region" description="Polar residues" evidence="2">
    <location>
        <begin position="1128"/>
        <end position="1137"/>
    </location>
</feature>
<proteinExistence type="predicted"/>
<dbReference type="OrthoDB" id="340346at2759"/>
<sequence length="1202" mass="134269">MGDRSLAQSTPATMRGGVLEPLEPVDRDNCMPLQAVIVRNGKIFVDSIDSLDHGVNDENRRLDAEVVDGGLDDDDVCENHGPSAEVNGSIGGREEGISDENRRMEEEIDRLTGGNDDDDDIDSCKFSQEAFDSFMSASEENEDELGDIMIYNQLANGKETGIGGSISVRQAYQRRGQQNHIHQFEQYDYHPHQHYHDNHDAEATSGPFYNGGFSFHEEGNSSVADLHSIYLRHGPPVHLMYDVRNISTYETNGHELGESVDPSARNSKAACRRRDSLNLEEYSTFDEDVERLLSEDLDCSWRYVPLYPETYYSSGQEVQRVSVITELPNLLRDNTVECMRRVVPKVREVLHVANIDMQLAAATAFLQILERQLVSVEDYKKTFLQTILTSVDNKNEEVANAWLETLLTCIDLLPKDVVKKDILKGENYVLSIAVNKGQLSQTLQARLSCCKILGKVSSKFENFVVKNDVLPVVLSLCGDVEYDVRACMCQKLDVVAHGLGLELTKAKLLPQLIELSEDESPNVTCACLETTANIISMLDREANVNAIIPMVKELLEKAISKVDTTLPVASKLFGRLCHSLMDYMTVDDKAYFQEYFKKLCKVGVSEKKYKEDTQKLLEGFEMYEQTTDISVETRRYAAYNFPAMVLFVGAKLFRSELYGCFSQLSRDPHSLVRKTVAAGFHEVARLLNTNVGILFTELNSLLNDADIEILKAIIPNFQVIMSPLATLGFDQFTENRTHAVQDVVTNYLRAETTVFSCPCWRTQEAMLANLQTTHLLCSNDFVFNRVLPVLIDKLKYGRALPVRVMAAKTLTTLTRHLKYKSQRDEILDIMIEDFHKSDSCYCRSLFIDLAKCYLQVNSKQAFKDNFYEPILNMKSDKVATVRLKMLSIFPDMKRSLKLPKDQNLRTALDTALRQIIVYDKDKDVQQAAQQMSEELTLIQEGSDNTRANRRNLSAEEEDDLKREDEEKEILMREEKDKKDEETKLSKSVEKRNSVGNKKELLSKIPGTKKASSSTMKLSPGSLKGENNQSLSKRALITTGTTNTLTSAKVVAALTNEKHPSVCLIKSKSTTCIPSLIPRLEHRPSTPPKKDPVRRIPVLVNSKTVPSTTSLSPSASFSKKSTSPTPVKRNQSNSSPLTPNALGASTARRGSTTAIGASVVSARRGSVGSASSTASDQSVKVKAGTTPTKPVTMATRLTKKSTK</sequence>
<dbReference type="RefSeq" id="XP_013069225.2">
    <property type="nucleotide sequence ID" value="XM_013213771.2"/>
</dbReference>
<evidence type="ECO:0000256" key="2">
    <source>
        <dbReference type="SAM" id="MobiDB-lite"/>
    </source>
</evidence>
<dbReference type="KEGG" id="bgt:106056868"/>
<evidence type="ECO:0000313" key="4">
    <source>
        <dbReference type="Proteomes" id="UP000076420"/>
    </source>
</evidence>
<dbReference type="PANTHER" id="PTHR21467">
    <property type="entry name" value="PROTEIN PHOSPHATASE 4 REGULATORY SUBUNIT 4 PPP4R4"/>
    <property type="match status" value="1"/>
</dbReference>
<dbReference type="PROSITE" id="PS50077">
    <property type="entry name" value="HEAT_REPEAT"/>
    <property type="match status" value="2"/>
</dbReference>
<dbReference type="Proteomes" id="UP000076420">
    <property type="component" value="Unassembled WGS sequence"/>
</dbReference>
<dbReference type="InterPro" id="IPR016024">
    <property type="entry name" value="ARM-type_fold"/>
</dbReference>
<dbReference type="InterPro" id="IPR011989">
    <property type="entry name" value="ARM-like"/>
</dbReference>
<feature type="repeat" description="HEAT" evidence="1">
    <location>
        <begin position="469"/>
        <end position="507"/>
    </location>
</feature>
<dbReference type="AlphaFoldDB" id="A0A2C9KG81"/>
<dbReference type="GO" id="GO:0005829">
    <property type="term" value="C:cytosol"/>
    <property type="evidence" value="ECO:0007669"/>
    <property type="project" value="TreeGrafter"/>
</dbReference>
<evidence type="ECO:0000313" key="3">
    <source>
        <dbReference type="EnsemblMetazoa" id="BGLB019188-PG"/>
    </source>
</evidence>
<feature type="compositionally biased region" description="Basic and acidic residues" evidence="2">
    <location>
        <begin position="1078"/>
        <end position="1093"/>
    </location>
</feature>
<feature type="compositionally biased region" description="Polar residues" evidence="2">
    <location>
        <begin position="1"/>
        <end position="12"/>
    </location>
</feature>
<organism evidence="3 4">
    <name type="scientific">Biomphalaria glabrata</name>
    <name type="common">Bloodfluke planorb</name>
    <name type="synonym">Freshwater snail</name>
    <dbReference type="NCBI Taxonomy" id="6526"/>
    <lineage>
        <taxon>Eukaryota</taxon>
        <taxon>Metazoa</taxon>
        <taxon>Spiralia</taxon>
        <taxon>Lophotrochozoa</taxon>
        <taxon>Mollusca</taxon>
        <taxon>Gastropoda</taxon>
        <taxon>Heterobranchia</taxon>
        <taxon>Euthyneura</taxon>
        <taxon>Panpulmonata</taxon>
        <taxon>Hygrophila</taxon>
        <taxon>Lymnaeoidea</taxon>
        <taxon>Planorbidae</taxon>
        <taxon>Biomphalaria</taxon>
    </lineage>
</organism>
<feature type="compositionally biased region" description="Basic and acidic residues" evidence="2">
    <location>
        <begin position="959"/>
        <end position="1001"/>
    </location>
</feature>
<dbReference type="EnsemblMetazoa" id="BGLB019188-RG">
    <property type="protein sequence ID" value="BGLB019188-PG"/>
    <property type="gene ID" value="BGLB019188"/>
</dbReference>
<dbReference type="EnsemblMetazoa" id="BGLB019188-RA">
    <property type="protein sequence ID" value="BGLB019188-PA"/>
    <property type="gene ID" value="BGLB019188"/>
</dbReference>
<dbReference type="InterPro" id="IPR021133">
    <property type="entry name" value="HEAT_type_2"/>
</dbReference>
<evidence type="ECO:0000256" key="1">
    <source>
        <dbReference type="PROSITE-ProRule" id="PRU00103"/>
    </source>
</evidence>
<feature type="compositionally biased region" description="Low complexity" evidence="2">
    <location>
        <begin position="1155"/>
        <end position="1171"/>
    </location>
</feature>
<feature type="compositionally biased region" description="Low complexity" evidence="2">
    <location>
        <begin position="1101"/>
        <end position="1127"/>
    </location>
</feature>
<feature type="region of interest" description="Disordered" evidence="2">
    <location>
        <begin position="1"/>
        <end position="20"/>
    </location>
</feature>
<reference evidence="3" key="1">
    <citation type="submission" date="2020-05" db="UniProtKB">
        <authorList>
            <consortium name="EnsemblMetazoa"/>
        </authorList>
    </citation>
    <scope>IDENTIFICATION</scope>
    <source>
        <strain evidence="3">BB02</strain>
    </source>
</reference>
<dbReference type="RefSeq" id="XP_013069226.2">
    <property type="nucleotide sequence ID" value="XM_013213772.2"/>
</dbReference>
<protein>
    <submittedName>
        <fullName evidence="3">Uncharacterized protein</fullName>
    </submittedName>
</protein>
<dbReference type="STRING" id="6526.A0A2C9KG81"/>
<dbReference type="RefSeq" id="XP_013069227.2">
    <property type="nucleotide sequence ID" value="XM_013213773.2"/>
</dbReference>
<feature type="region of interest" description="Disordered" evidence="2">
    <location>
        <begin position="939"/>
        <end position="1026"/>
    </location>
</feature>
<dbReference type="Gene3D" id="1.25.10.10">
    <property type="entry name" value="Leucine-rich Repeat Variant"/>
    <property type="match status" value="1"/>
</dbReference>
<dbReference type="EnsemblMetazoa" id="BGLB019188-RI">
    <property type="protein sequence ID" value="BGLB019188-PI"/>
    <property type="gene ID" value="BGLB019188"/>
</dbReference>
<feature type="repeat" description="HEAT" evidence="1">
    <location>
        <begin position="508"/>
        <end position="545"/>
    </location>
</feature>
<name>A0A2C9KG81_BIOGL</name>
<dbReference type="GO" id="GO:0019888">
    <property type="term" value="F:protein phosphatase regulator activity"/>
    <property type="evidence" value="ECO:0007669"/>
    <property type="project" value="TreeGrafter"/>
</dbReference>
<dbReference type="VEuPathDB" id="VectorBase:BGLAX_049922"/>